<comment type="pathway">
    <text evidence="2 16">Carbohydrate metabolism; galactose metabolism.</text>
</comment>
<dbReference type="InterPro" id="IPR001937">
    <property type="entry name" value="GalP_UDPtransf1"/>
</dbReference>
<dbReference type="InterPro" id="IPR005849">
    <property type="entry name" value="GalP_Utransf_N"/>
</dbReference>
<evidence type="ECO:0000256" key="12">
    <source>
        <dbReference type="PIRSR" id="PIRSR000808-1"/>
    </source>
</evidence>
<sequence length="354" mass="40777">MFDFNHHSHRRYNPLTRSWVLCSPHRTQRPWQGQQEGPDLEQRPSHDPKCYLCPNNQRANGENNPDYTSTYIFPNDFAAVKSDQPTLDNTNTDDLLQVEGVRGECHVMCFSPRHDLTMAEMTNDEIHSVVNAWTESYKAMAEKECVSHVQIFENKGAAMGCSNPHPHGQMWCTDRIPEEPQTELNSLKAYADSHDGACMLCNYASRELADKERVVMENDSYVCVVPFWAVWPFETLVLPKVHVSSLPQMTDEQKTDLADILRRMTCRYDNLFECSFPYSMGIHQAPVRGEFDYSHLHIHFYPPLLRSATVRKFLVGFELLGEPQRDLTPEQAAARLRDLSETHYKHKIEAEASL</sequence>
<keyword evidence="15" id="KW-0408">Iron</keyword>
<evidence type="ECO:0000313" key="21">
    <source>
        <dbReference type="Proteomes" id="UP000077315"/>
    </source>
</evidence>
<feature type="binding site" evidence="15">
    <location>
        <position position="299"/>
    </location>
    <ligand>
        <name>Fe cation</name>
        <dbReference type="ChEBI" id="CHEBI:24875"/>
    </ligand>
</feature>
<feature type="binding site" evidence="13">
    <location>
        <begin position="317"/>
        <end position="318"/>
    </location>
    <ligand>
        <name>UDP-alpha-D-glucose</name>
        <dbReference type="ChEBI" id="CHEBI:58885"/>
        <note>ligand shared between dimeric partners</note>
    </ligand>
</feature>
<feature type="binding site" evidence="14">
    <location>
        <position position="165"/>
    </location>
    <ligand>
        <name>Zn(2+)</name>
        <dbReference type="ChEBI" id="CHEBI:29105"/>
    </ligand>
</feature>
<gene>
    <name evidence="20" type="ORF">PHYBLDRAFT_145834</name>
</gene>
<dbReference type="NCBIfam" id="NF008724">
    <property type="entry name" value="PRK11720.1"/>
    <property type="match status" value="1"/>
</dbReference>
<dbReference type="AlphaFoldDB" id="A0A162X9W9"/>
<feature type="binding site" evidence="13">
    <location>
        <begin position="26"/>
        <end position="29"/>
    </location>
    <ligand>
        <name>UDP-alpha-D-glucose</name>
        <dbReference type="ChEBI" id="CHEBI:58885"/>
        <note>ligand shared between dimeric partners</note>
    </ligand>
</feature>
<evidence type="ECO:0000259" key="19">
    <source>
        <dbReference type="Pfam" id="PF02744"/>
    </source>
</evidence>
<dbReference type="FunFam" id="3.30.428.10:FF:000001">
    <property type="entry name" value="Galactose-1-phosphate uridylyltransferase"/>
    <property type="match status" value="1"/>
</dbReference>
<feature type="binding site" description="in other chain" evidence="13">
    <location>
        <position position="324"/>
    </location>
    <ligand>
        <name>UDP-alpha-D-glucose</name>
        <dbReference type="ChEBI" id="CHEBI:58885"/>
        <note>ligand shared between dimeric partners</note>
    </ligand>
</feature>
<evidence type="ECO:0000256" key="17">
    <source>
        <dbReference type="SAM" id="MobiDB-lite"/>
    </source>
</evidence>
<dbReference type="Pfam" id="PF01087">
    <property type="entry name" value="GalP_UDP_transf"/>
    <property type="match status" value="1"/>
</dbReference>
<dbReference type="CDD" id="cd00608">
    <property type="entry name" value="GalT"/>
    <property type="match status" value="1"/>
</dbReference>
<feature type="binding site" evidence="13">
    <location>
        <begin position="312"/>
        <end position="313"/>
    </location>
    <ligand>
        <name>UDP-alpha-D-glucose</name>
        <dbReference type="ChEBI" id="CHEBI:58885"/>
        <note>ligand shared between dimeric partners</note>
    </ligand>
</feature>
<dbReference type="PANTHER" id="PTHR11943">
    <property type="entry name" value="GALACTOSE-1-PHOSPHATE URIDYLYLTRANSFERASE"/>
    <property type="match status" value="1"/>
</dbReference>
<dbReference type="NCBIfam" id="TIGR00209">
    <property type="entry name" value="galT_1"/>
    <property type="match status" value="1"/>
</dbReference>
<comment type="catalytic activity">
    <reaction evidence="1 16">
        <text>alpha-D-galactose 1-phosphate + UDP-alpha-D-glucose = alpha-D-glucose 1-phosphate + UDP-alpha-D-galactose</text>
        <dbReference type="Rhea" id="RHEA:13989"/>
        <dbReference type="ChEBI" id="CHEBI:58336"/>
        <dbReference type="ChEBI" id="CHEBI:58601"/>
        <dbReference type="ChEBI" id="CHEBI:58885"/>
        <dbReference type="ChEBI" id="CHEBI:66914"/>
        <dbReference type="EC" id="2.7.7.12"/>
    </reaction>
</comment>
<feature type="domain" description="Galactose-1-phosphate uridyl transferase N-terminal" evidence="18">
    <location>
        <begin position="3"/>
        <end position="177"/>
    </location>
</feature>
<dbReference type="InterPro" id="IPR036265">
    <property type="entry name" value="HIT-like_sf"/>
</dbReference>
<feature type="binding site" evidence="15">
    <location>
        <position position="283"/>
    </location>
    <ligand>
        <name>Fe cation</name>
        <dbReference type="ChEBI" id="CHEBI:24875"/>
    </ligand>
</feature>
<evidence type="ECO:0000256" key="16">
    <source>
        <dbReference type="RuleBase" id="RU000506"/>
    </source>
</evidence>
<feature type="binding site" evidence="14">
    <location>
        <position position="50"/>
    </location>
    <ligand>
        <name>Zn(2+)</name>
        <dbReference type="ChEBI" id="CHEBI:29105"/>
    </ligand>
</feature>
<feature type="binding site" evidence="15">
    <location>
        <position position="183"/>
    </location>
    <ligand>
        <name>Fe cation</name>
        <dbReference type="ChEBI" id="CHEBI:24875"/>
    </ligand>
</feature>
<feature type="binding site" description="in other chain" evidence="13">
    <location>
        <position position="154"/>
    </location>
    <ligand>
        <name>UDP-alpha-D-glucose</name>
        <dbReference type="ChEBI" id="CHEBI:58885"/>
        <note>ligand shared between dimeric partners</note>
    </ligand>
</feature>
<keyword evidence="6 16" id="KW-0808">Transferase</keyword>
<reference evidence="21" key="1">
    <citation type="submission" date="2015-06" db="EMBL/GenBank/DDBJ databases">
        <title>Expansion of signal transduction pathways in fungi by whole-genome duplication.</title>
        <authorList>
            <consortium name="DOE Joint Genome Institute"/>
            <person name="Corrochano L.M."/>
            <person name="Kuo A."/>
            <person name="Marcet-Houben M."/>
            <person name="Polaino S."/>
            <person name="Salamov A."/>
            <person name="Villalobos J.M."/>
            <person name="Alvarez M.I."/>
            <person name="Avalos J."/>
            <person name="Benito E.P."/>
            <person name="Benoit I."/>
            <person name="Burger G."/>
            <person name="Camino L.P."/>
            <person name="Canovas D."/>
            <person name="Cerda-Olmedo E."/>
            <person name="Cheng J.-F."/>
            <person name="Dominguez A."/>
            <person name="Elias M."/>
            <person name="Eslava A.P."/>
            <person name="Glaser F."/>
            <person name="Grimwood J."/>
            <person name="Gutierrez G."/>
            <person name="Heitman J."/>
            <person name="Henrissat B."/>
            <person name="Iturriaga E.A."/>
            <person name="Lang B.F."/>
            <person name="Lavin J.L."/>
            <person name="Lee S."/>
            <person name="Li W."/>
            <person name="Lindquist E."/>
            <person name="Lopez-Garcia S."/>
            <person name="Luque E.M."/>
            <person name="Marcos A.T."/>
            <person name="Martin J."/>
            <person name="McCluskey K."/>
            <person name="Medina H.R."/>
            <person name="Miralles-Duran A."/>
            <person name="Miyazaki A."/>
            <person name="Munoz-Torres E."/>
            <person name="Oguiza J.A."/>
            <person name="Ohm R."/>
            <person name="Olmedo M."/>
            <person name="Orejas M."/>
            <person name="Ortiz-Castellanos L."/>
            <person name="Pisabarro A.G."/>
            <person name="Rodriguez-Romero J."/>
            <person name="Ruiz-Herrera J."/>
            <person name="Ruiz-Vazquez R."/>
            <person name="Sanz C."/>
            <person name="Schackwitz W."/>
            <person name="Schmutz J."/>
            <person name="Shahriari M."/>
            <person name="Shelest E."/>
            <person name="Silva-Franco F."/>
            <person name="Soanes D."/>
            <person name="Syed K."/>
            <person name="Tagua V.G."/>
            <person name="Talbot N.J."/>
            <person name="Thon M."/>
            <person name="De vries R.P."/>
            <person name="Wiebenga A."/>
            <person name="Yadav J.S."/>
            <person name="Braun E.L."/>
            <person name="Baker S."/>
            <person name="Garre V."/>
            <person name="Horwitz B."/>
            <person name="Torres-Martinez S."/>
            <person name="Idnurm A."/>
            <person name="Herrera-Estrella A."/>
            <person name="Gabaldon T."/>
            <person name="Grigoriev I.V."/>
        </authorList>
    </citation>
    <scope>NUCLEOTIDE SEQUENCE [LARGE SCALE GENOMIC DNA]</scope>
    <source>
        <strain evidence="21">NRRL 1555(-)</strain>
    </source>
</reference>
<dbReference type="OrthoDB" id="418412at2759"/>
<feature type="binding site" description="in other chain" evidence="13">
    <location>
        <begin position="160"/>
        <end position="162"/>
    </location>
    <ligand>
        <name>UDP-alpha-D-glucose</name>
        <dbReference type="ChEBI" id="CHEBI:58885"/>
        <note>ligand shared between dimeric partners</note>
    </ligand>
</feature>
<dbReference type="EC" id="2.7.7.12" evidence="4 16"/>
<dbReference type="InParanoid" id="A0A162X9W9"/>
<evidence type="ECO:0000256" key="4">
    <source>
        <dbReference type="ARBA" id="ARBA00012384"/>
    </source>
</evidence>
<evidence type="ECO:0000256" key="14">
    <source>
        <dbReference type="PIRSR" id="PIRSR000808-3"/>
    </source>
</evidence>
<dbReference type="EMBL" id="KV440981">
    <property type="protein sequence ID" value="OAD73445.1"/>
    <property type="molecule type" value="Genomic_DNA"/>
</dbReference>
<comment type="cofactor">
    <cofactor evidence="14">
        <name>Zn(2+)</name>
        <dbReference type="ChEBI" id="CHEBI:29105"/>
    </cofactor>
    <text evidence="14">Binds 1 zinc ion per subunit.</text>
</comment>
<dbReference type="Proteomes" id="UP000077315">
    <property type="component" value="Unassembled WGS sequence"/>
</dbReference>
<keyword evidence="9 14" id="KW-0862">Zinc</keyword>
<dbReference type="GO" id="GO:0008270">
    <property type="term" value="F:zinc ion binding"/>
    <property type="evidence" value="ECO:0007669"/>
    <property type="project" value="InterPro"/>
</dbReference>
<comment type="similarity">
    <text evidence="3 16">Belongs to the galactose-1-phosphate uridylyltransferase type 1 family.</text>
</comment>
<dbReference type="FunFam" id="3.30.428.10:FF:000002">
    <property type="entry name" value="Galactose-1-phosphate uridylyltransferase"/>
    <property type="match status" value="1"/>
</dbReference>
<dbReference type="GO" id="GO:0008108">
    <property type="term" value="F:UDP-glucose:hexose-1-phosphate uridylyltransferase activity"/>
    <property type="evidence" value="ECO:0007669"/>
    <property type="project" value="UniProtKB-EC"/>
</dbReference>
<dbReference type="Pfam" id="PF02744">
    <property type="entry name" value="GalP_UDP_tr_C"/>
    <property type="match status" value="1"/>
</dbReference>
<feature type="binding site" description="in other chain" evidence="13">
    <location>
        <begin position="75"/>
        <end position="76"/>
    </location>
    <ligand>
        <name>UDP-alpha-D-glucose</name>
        <dbReference type="ChEBI" id="CHEBI:58885"/>
        <note>ligand shared between dimeric partners</note>
    </ligand>
</feature>
<dbReference type="PIRSF" id="PIRSF000808">
    <property type="entry name" value="GalT"/>
    <property type="match status" value="1"/>
</dbReference>
<dbReference type="InterPro" id="IPR019779">
    <property type="entry name" value="GalP_UDPtransf1_His-AS"/>
</dbReference>
<evidence type="ECO:0000256" key="8">
    <source>
        <dbReference type="ARBA" id="ARBA00022723"/>
    </source>
</evidence>
<feature type="region of interest" description="Disordered" evidence="17">
    <location>
        <begin position="27"/>
        <end position="48"/>
    </location>
</feature>
<dbReference type="PROSITE" id="PS00117">
    <property type="entry name" value="GAL_P_UDP_TRANSF_I"/>
    <property type="match status" value="1"/>
</dbReference>
<evidence type="ECO:0000256" key="10">
    <source>
        <dbReference type="ARBA" id="ARBA00023144"/>
    </source>
</evidence>
<organism evidence="20 21">
    <name type="scientific">Phycomyces blakesleeanus (strain ATCC 8743b / DSM 1359 / FGSC 10004 / NBRC 33097 / NRRL 1555)</name>
    <dbReference type="NCBI Taxonomy" id="763407"/>
    <lineage>
        <taxon>Eukaryota</taxon>
        <taxon>Fungi</taxon>
        <taxon>Fungi incertae sedis</taxon>
        <taxon>Mucoromycota</taxon>
        <taxon>Mucoromycotina</taxon>
        <taxon>Mucoromycetes</taxon>
        <taxon>Mucorales</taxon>
        <taxon>Phycomycetaceae</taxon>
        <taxon>Phycomyces</taxon>
    </lineage>
</organism>
<feature type="active site" description="Tele-UMP-histidine intermediate" evidence="12">
    <location>
        <position position="167"/>
    </location>
</feature>
<dbReference type="GO" id="GO:0005737">
    <property type="term" value="C:cytoplasm"/>
    <property type="evidence" value="ECO:0007669"/>
    <property type="project" value="TreeGrafter"/>
</dbReference>
<evidence type="ECO:0000256" key="5">
    <source>
        <dbReference type="ARBA" id="ARBA00016340"/>
    </source>
</evidence>
<proteinExistence type="inferred from homology"/>
<feature type="binding site" description="in other chain" evidence="13">
    <location>
        <position position="59"/>
    </location>
    <ligand>
        <name>UDP-alpha-D-glucose</name>
        <dbReference type="ChEBI" id="CHEBI:58885"/>
        <note>ligand shared between dimeric partners</note>
    </ligand>
</feature>
<evidence type="ECO:0000313" key="20">
    <source>
        <dbReference type="EMBL" id="OAD73445.1"/>
    </source>
</evidence>
<dbReference type="VEuPathDB" id="FungiDB:PHYBLDRAFT_145834"/>
<evidence type="ECO:0000256" key="9">
    <source>
        <dbReference type="ARBA" id="ARBA00022833"/>
    </source>
</evidence>
<dbReference type="PANTHER" id="PTHR11943:SF1">
    <property type="entry name" value="GALACTOSE-1-PHOSPHATE URIDYLYLTRANSFERASE"/>
    <property type="match status" value="1"/>
</dbReference>
<feature type="domain" description="Galactose-1-phosphate uridyl transferase C-terminal" evidence="19">
    <location>
        <begin position="184"/>
        <end position="346"/>
    </location>
</feature>
<evidence type="ECO:0000259" key="18">
    <source>
        <dbReference type="Pfam" id="PF01087"/>
    </source>
</evidence>
<evidence type="ECO:0000256" key="3">
    <source>
        <dbReference type="ARBA" id="ARBA00010951"/>
    </source>
</evidence>
<protein>
    <recommendedName>
        <fullName evidence="5 16">Galactose-1-phosphate uridylyltransferase</fullName>
        <ecNumber evidence="4 16">2.7.7.12</ecNumber>
    </recommendedName>
</protein>
<name>A0A162X9W9_PHYB8</name>
<evidence type="ECO:0000256" key="1">
    <source>
        <dbReference type="ARBA" id="ARBA00001107"/>
    </source>
</evidence>
<keyword evidence="8 14" id="KW-0479">Metal-binding</keyword>
<feature type="binding site" evidence="14">
    <location>
        <position position="53"/>
    </location>
    <ligand>
        <name>Zn(2+)</name>
        <dbReference type="ChEBI" id="CHEBI:29105"/>
    </ligand>
</feature>
<keyword evidence="10 16" id="KW-0299">Galactose metabolism</keyword>
<dbReference type="InterPro" id="IPR005850">
    <property type="entry name" value="GalP_Utransf_C"/>
</dbReference>
<feature type="binding site" evidence="14">
    <location>
        <position position="114"/>
    </location>
    <ligand>
        <name>Zn(2+)</name>
        <dbReference type="ChEBI" id="CHEBI:29105"/>
    </ligand>
</feature>
<dbReference type="FunCoup" id="A0A162X9W9">
    <property type="interactions" value="257"/>
</dbReference>
<evidence type="ECO:0000256" key="7">
    <source>
        <dbReference type="ARBA" id="ARBA00022695"/>
    </source>
</evidence>
<evidence type="ECO:0000256" key="13">
    <source>
        <dbReference type="PIRSR" id="PIRSR000808-2"/>
    </source>
</evidence>
<dbReference type="Gene3D" id="3.30.428.10">
    <property type="entry name" value="HIT-like"/>
    <property type="match status" value="2"/>
</dbReference>
<keyword evidence="7 16" id="KW-0548">Nucleotidyltransferase</keyword>
<feature type="binding site" description="in other chain" evidence="13">
    <location>
        <position position="169"/>
    </location>
    <ligand>
        <name>UDP-alpha-D-glucose</name>
        <dbReference type="ChEBI" id="CHEBI:58885"/>
        <note>ligand shared between dimeric partners</note>
    </ligand>
</feature>
<keyword evidence="11 16" id="KW-0119">Carbohydrate metabolism</keyword>
<keyword evidence="21" id="KW-1185">Reference proteome</keyword>
<evidence type="ECO:0000256" key="2">
    <source>
        <dbReference type="ARBA" id="ARBA00004947"/>
    </source>
</evidence>
<dbReference type="STRING" id="763407.A0A162X9W9"/>
<feature type="binding site" evidence="15">
    <location>
        <position position="297"/>
    </location>
    <ligand>
        <name>Fe cation</name>
        <dbReference type="ChEBI" id="CHEBI:24875"/>
    </ligand>
</feature>
<comment type="cofactor">
    <cofactor evidence="15">
        <name>Fe cation</name>
        <dbReference type="ChEBI" id="CHEBI:24875"/>
    </cofactor>
    <text evidence="15">Binds 1 Fe cation per subunit.</text>
</comment>
<dbReference type="UniPathway" id="UPA00214"/>
<evidence type="ECO:0000256" key="6">
    <source>
        <dbReference type="ARBA" id="ARBA00022679"/>
    </source>
</evidence>
<evidence type="ECO:0000256" key="15">
    <source>
        <dbReference type="PIRSR" id="PIRSR000808-4"/>
    </source>
</evidence>
<dbReference type="GO" id="GO:0033499">
    <property type="term" value="P:galactose catabolic process via UDP-galactose, Leloir pathway"/>
    <property type="evidence" value="ECO:0007669"/>
    <property type="project" value="TreeGrafter"/>
</dbReference>
<evidence type="ECO:0000256" key="11">
    <source>
        <dbReference type="ARBA" id="ARBA00023277"/>
    </source>
</evidence>
<dbReference type="RefSeq" id="XP_018291485.1">
    <property type="nucleotide sequence ID" value="XM_018431541.1"/>
</dbReference>
<dbReference type="GeneID" id="28992447"/>
<accession>A0A162X9W9</accession>
<dbReference type="SUPFAM" id="SSF54197">
    <property type="entry name" value="HIT-like"/>
    <property type="match status" value="2"/>
</dbReference>